<dbReference type="GO" id="GO:0015562">
    <property type="term" value="F:efflux transmembrane transporter activity"/>
    <property type="evidence" value="ECO:0007669"/>
    <property type="project" value="InterPro"/>
</dbReference>
<evidence type="ECO:0000256" key="9">
    <source>
        <dbReference type="SAM" id="SignalP"/>
    </source>
</evidence>
<organism evidence="10 11">
    <name type="scientific">Prosthecochloris marina</name>
    <dbReference type="NCBI Taxonomy" id="2017681"/>
    <lineage>
        <taxon>Bacteria</taxon>
        <taxon>Pseudomonadati</taxon>
        <taxon>Chlorobiota</taxon>
        <taxon>Chlorobiia</taxon>
        <taxon>Chlorobiales</taxon>
        <taxon>Chlorobiaceae</taxon>
        <taxon>Prosthecochloris</taxon>
    </lineage>
</organism>
<dbReference type="PANTHER" id="PTHR30026:SF21">
    <property type="entry name" value="SLR1270 PROTEIN"/>
    <property type="match status" value="1"/>
</dbReference>
<evidence type="ECO:0000256" key="8">
    <source>
        <dbReference type="SAM" id="Coils"/>
    </source>
</evidence>
<dbReference type="Proteomes" id="UP000246278">
    <property type="component" value="Unassembled WGS sequence"/>
</dbReference>
<keyword evidence="3" id="KW-0813">Transport</keyword>
<feature type="signal peptide" evidence="9">
    <location>
        <begin position="1"/>
        <end position="23"/>
    </location>
</feature>
<dbReference type="RefSeq" id="WP_110022937.1">
    <property type="nucleotide sequence ID" value="NZ_PDNZ01000003.1"/>
</dbReference>
<dbReference type="EMBL" id="PDNZ01000003">
    <property type="protein sequence ID" value="PWW82464.1"/>
    <property type="molecule type" value="Genomic_DNA"/>
</dbReference>
<dbReference type="Gene3D" id="1.20.1600.10">
    <property type="entry name" value="Outer membrane efflux proteins (OEP)"/>
    <property type="match status" value="1"/>
</dbReference>
<keyword evidence="5" id="KW-0812">Transmembrane</keyword>
<evidence type="ECO:0000256" key="4">
    <source>
        <dbReference type="ARBA" id="ARBA00022452"/>
    </source>
</evidence>
<evidence type="ECO:0000256" key="3">
    <source>
        <dbReference type="ARBA" id="ARBA00022448"/>
    </source>
</evidence>
<evidence type="ECO:0000313" key="10">
    <source>
        <dbReference type="EMBL" id="PWW82464.1"/>
    </source>
</evidence>
<dbReference type="Pfam" id="PF02321">
    <property type="entry name" value="OEP"/>
    <property type="match status" value="2"/>
</dbReference>
<name>A0A317T758_9CHLB</name>
<feature type="chain" id="PRO_5016401798" evidence="9">
    <location>
        <begin position="24"/>
        <end position="441"/>
    </location>
</feature>
<protein>
    <submittedName>
        <fullName evidence="10">Transporter</fullName>
    </submittedName>
</protein>
<evidence type="ECO:0000256" key="1">
    <source>
        <dbReference type="ARBA" id="ARBA00004442"/>
    </source>
</evidence>
<dbReference type="InterPro" id="IPR051906">
    <property type="entry name" value="TolC-like"/>
</dbReference>
<dbReference type="GO" id="GO:0009279">
    <property type="term" value="C:cell outer membrane"/>
    <property type="evidence" value="ECO:0007669"/>
    <property type="project" value="UniProtKB-SubCell"/>
</dbReference>
<proteinExistence type="inferred from homology"/>
<sequence length="441" mass="49392">MKGLKVVGYIAVVLLALPGAAIAAETVKLSLDQSLKLARESNYALKAAKARVDQAEARYVQSRKAFLPKVTLSETFIATDDPASVFTYKLRQGIINPETDFSAGALNDPDDISNFHLGVEVRQPLFNRDATIGRSAASMSKKSQEHMLRRAEETIVLEVKKAYYGLVLARKNLDAVKSSIRAMQLHDREAAKAYSEGLITKSDKLSTAVRLAELAEQKMMIEDEIRSAKDGLRFLLRLDSDMDIVPVNGLETDDIVIPANEPLMSESRADLKALEAYADAAGYQYDMAKAKGLPRLNAFFQKNWNDDDFPGFEQNSWTLGVAMEWTVFDGYSNIGKAKEARAGEMEARYSYEEAKDKGLYEIRKAYRLLRTAKSRIRVAEQSLKEAKVSLDFIGKRYRSGLAMTFELLGREQAYTYARMRLNQAKYDLIIAKSELDYYTGG</sequence>
<comment type="subcellular location">
    <subcellularLocation>
        <location evidence="1">Cell outer membrane</location>
    </subcellularLocation>
</comment>
<keyword evidence="7" id="KW-0998">Cell outer membrane</keyword>
<keyword evidence="11" id="KW-1185">Reference proteome</keyword>
<dbReference type="OrthoDB" id="13803at2"/>
<evidence type="ECO:0000256" key="5">
    <source>
        <dbReference type="ARBA" id="ARBA00022692"/>
    </source>
</evidence>
<accession>A0A317T758</accession>
<dbReference type="SUPFAM" id="SSF56954">
    <property type="entry name" value="Outer membrane efflux proteins (OEP)"/>
    <property type="match status" value="1"/>
</dbReference>
<feature type="coiled-coil region" evidence="8">
    <location>
        <begin position="38"/>
        <end position="65"/>
    </location>
</feature>
<keyword evidence="8" id="KW-0175">Coiled coil</keyword>
<dbReference type="PANTHER" id="PTHR30026">
    <property type="entry name" value="OUTER MEMBRANE PROTEIN TOLC"/>
    <property type="match status" value="1"/>
</dbReference>
<keyword evidence="6" id="KW-0472">Membrane</keyword>
<dbReference type="GO" id="GO:1990281">
    <property type="term" value="C:efflux pump complex"/>
    <property type="evidence" value="ECO:0007669"/>
    <property type="project" value="TreeGrafter"/>
</dbReference>
<evidence type="ECO:0000256" key="6">
    <source>
        <dbReference type="ARBA" id="ARBA00023136"/>
    </source>
</evidence>
<evidence type="ECO:0000256" key="2">
    <source>
        <dbReference type="ARBA" id="ARBA00007613"/>
    </source>
</evidence>
<comment type="similarity">
    <text evidence="2">Belongs to the outer membrane factor (OMF) (TC 1.B.17) family.</text>
</comment>
<reference evidence="11" key="1">
    <citation type="submission" date="2017-10" db="EMBL/GenBank/DDBJ databases">
        <authorList>
            <person name="Gaisin V.A."/>
            <person name="Rysina M.S."/>
            <person name="Grouzdev D.S."/>
        </authorList>
    </citation>
    <scope>NUCLEOTIDE SEQUENCE [LARGE SCALE GENOMIC DNA]</scope>
    <source>
        <strain evidence="11">V1</strain>
    </source>
</reference>
<evidence type="ECO:0000256" key="7">
    <source>
        <dbReference type="ARBA" id="ARBA00023237"/>
    </source>
</evidence>
<dbReference type="GO" id="GO:0015288">
    <property type="term" value="F:porin activity"/>
    <property type="evidence" value="ECO:0007669"/>
    <property type="project" value="TreeGrafter"/>
</dbReference>
<gene>
    <name evidence="10" type="ORF">CR164_05590</name>
</gene>
<comment type="caution">
    <text evidence="10">The sequence shown here is derived from an EMBL/GenBank/DDBJ whole genome shotgun (WGS) entry which is preliminary data.</text>
</comment>
<keyword evidence="4" id="KW-1134">Transmembrane beta strand</keyword>
<dbReference type="AlphaFoldDB" id="A0A317T758"/>
<keyword evidence="9" id="KW-0732">Signal</keyword>
<dbReference type="InterPro" id="IPR003423">
    <property type="entry name" value="OMP_efflux"/>
</dbReference>
<evidence type="ECO:0000313" key="11">
    <source>
        <dbReference type="Proteomes" id="UP000246278"/>
    </source>
</evidence>